<protein>
    <recommendedName>
        <fullName evidence="2">Myb-like DNA-binding domain-containing protein</fullName>
    </recommendedName>
</protein>
<reference evidence="4 5" key="1">
    <citation type="submission" date="2019-06" db="EMBL/GenBank/DDBJ databases">
        <authorList>
            <person name="Palmer J.M."/>
        </authorList>
    </citation>
    <scope>NUCLEOTIDE SEQUENCE [LARGE SCALE GENOMIC DNA]</scope>
    <source>
        <strain evidence="4 5">TWF191</strain>
        <strain evidence="3">TWF679</strain>
    </source>
</reference>
<evidence type="ECO:0000259" key="2">
    <source>
        <dbReference type="Pfam" id="PF22980"/>
    </source>
</evidence>
<evidence type="ECO:0000313" key="4">
    <source>
        <dbReference type="EMBL" id="KAF3229136.1"/>
    </source>
</evidence>
<accession>A0A6G1MEX8</accession>
<sequence length="158" mass="17355">MAKGAYKTENCGAFLLSTIKHSDLKVVQYEAVGQEHVITAHSAYCRFNGIKNALKAESQVEGTKSENTENQPVQISPSKKRGRKAASPTKPKGKKAKKNPNTAMGPELSGVNGTGEYGLDEDDEEQILSSPSKKQKKKKVVKVEKRAYESDESDNWLE</sequence>
<proteinExistence type="predicted"/>
<organism evidence="4 5">
    <name type="scientific">Orbilia oligospora</name>
    <name type="common">Nematode-trapping fungus</name>
    <name type="synonym">Arthrobotrys oligospora</name>
    <dbReference type="NCBI Taxonomy" id="2813651"/>
    <lineage>
        <taxon>Eukaryota</taxon>
        <taxon>Fungi</taxon>
        <taxon>Dikarya</taxon>
        <taxon>Ascomycota</taxon>
        <taxon>Pezizomycotina</taxon>
        <taxon>Orbiliomycetes</taxon>
        <taxon>Orbiliales</taxon>
        <taxon>Orbiliaceae</taxon>
        <taxon>Orbilia</taxon>
    </lineage>
</organism>
<feature type="compositionally biased region" description="Polar residues" evidence="1">
    <location>
        <begin position="68"/>
        <end position="77"/>
    </location>
</feature>
<dbReference type="AlphaFoldDB" id="A0A6G1MEX8"/>
<evidence type="ECO:0000313" key="5">
    <source>
        <dbReference type="Proteomes" id="UP000483672"/>
    </source>
</evidence>
<dbReference type="Pfam" id="PF22980">
    <property type="entry name" value="Myb_DNA-bind_8"/>
    <property type="match status" value="1"/>
</dbReference>
<feature type="domain" description="Myb-like DNA-binding" evidence="2">
    <location>
        <begin position="14"/>
        <end position="55"/>
    </location>
</feature>
<feature type="region of interest" description="Disordered" evidence="1">
    <location>
        <begin position="57"/>
        <end position="158"/>
    </location>
</feature>
<dbReference type="InterPro" id="IPR054505">
    <property type="entry name" value="Myb_DNA-bind_8"/>
</dbReference>
<comment type="caution">
    <text evidence="4">The sequence shown here is derived from an EMBL/GenBank/DDBJ whole genome shotgun (WGS) entry which is preliminary data.</text>
</comment>
<dbReference type="EMBL" id="WIPF01000013">
    <property type="protein sequence ID" value="KAF3229136.1"/>
    <property type="molecule type" value="Genomic_DNA"/>
</dbReference>
<gene>
    <name evidence="4" type="ORF">TWF191_001689</name>
    <name evidence="3" type="ORF">TWF679_006766</name>
</gene>
<name>A0A6G1MEX8_ORBOL</name>
<dbReference type="Proteomes" id="UP000614610">
    <property type="component" value="Unassembled WGS sequence"/>
</dbReference>
<dbReference type="Proteomes" id="UP000483672">
    <property type="component" value="Unassembled WGS sequence"/>
</dbReference>
<evidence type="ECO:0000256" key="1">
    <source>
        <dbReference type="SAM" id="MobiDB-lite"/>
    </source>
</evidence>
<dbReference type="EMBL" id="WIWT01000037">
    <property type="protein sequence ID" value="KAF3210565.1"/>
    <property type="molecule type" value="Genomic_DNA"/>
</dbReference>
<dbReference type="OrthoDB" id="5427848at2759"/>
<evidence type="ECO:0000313" key="3">
    <source>
        <dbReference type="EMBL" id="KAF3210565.1"/>
    </source>
</evidence>